<dbReference type="EMBL" id="UZAE01013616">
    <property type="protein sequence ID" value="VDO10615.1"/>
    <property type="molecule type" value="Genomic_DNA"/>
</dbReference>
<dbReference type="WBParaSite" id="HNAJ_0001152401-mRNA-1">
    <property type="protein sequence ID" value="HNAJ_0001152401-mRNA-1"/>
    <property type="gene ID" value="HNAJ_0001152401"/>
</dbReference>
<evidence type="ECO:0000313" key="4">
    <source>
        <dbReference type="WBParaSite" id="HNAJ_0001152401-mRNA-1"/>
    </source>
</evidence>
<dbReference type="PANTHER" id="PTHR33327">
    <property type="entry name" value="ENDONUCLEASE"/>
    <property type="match status" value="1"/>
</dbReference>
<dbReference type="OrthoDB" id="6251906at2759"/>
<sequence length="147" mass="16677">MSRLGFWRQHPGYHFANPIFDPDCPSTWFLQFENILRTKGITKRTTWFRYAAGSLPGSIVNQICNIIDKQADINFYERLKQAVISRYTSSQHGDRSPSQLLSHIRSLASINAIKTSPSASIENNQLEAIVDQLKSLTILIKDVIAKV</sequence>
<protein>
    <submittedName>
        <fullName evidence="4">HEPN_Swt1 domain-containing protein</fullName>
    </submittedName>
</protein>
<evidence type="ECO:0000313" key="2">
    <source>
        <dbReference type="EMBL" id="VDO10615.1"/>
    </source>
</evidence>
<accession>A0A158QJC3</accession>
<name>A0A158QJC3_RODNA</name>
<proteinExistence type="predicted"/>
<reference evidence="4" key="1">
    <citation type="submission" date="2016-04" db="UniProtKB">
        <authorList>
            <consortium name="WormBaseParasite"/>
        </authorList>
    </citation>
    <scope>IDENTIFICATION</scope>
</reference>
<gene>
    <name evidence="2" type="ORF">HNAJ_LOCUS11514</name>
</gene>
<dbReference type="Pfam" id="PF23055">
    <property type="entry name" value="DUF7041"/>
    <property type="match status" value="1"/>
</dbReference>
<reference evidence="2 3" key="2">
    <citation type="submission" date="2018-11" db="EMBL/GenBank/DDBJ databases">
        <authorList>
            <consortium name="Pathogen Informatics"/>
        </authorList>
    </citation>
    <scope>NUCLEOTIDE SEQUENCE [LARGE SCALE GENOMIC DNA]</scope>
</reference>
<dbReference type="Proteomes" id="UP000278807">
    <property type="component" value="Unassembled WGS sequence"/>
</dbReference>
<evidence type="ECO:0000259" key="1">
    <source>
        <dbReference type="Pfam" id="PF23055"/>
    </source>
</evidence>
<feature type="domain" description="DUF7041" evidence="1">
    <location>
        <begin position="18"/>
        <end position="92"/>
    </location>
</feature>
<dbReference type="InterPro" id="IPR055469">
    <property type="entry name" value="DUF7041"/>
</dbReference>
<dbReference type="AlphaFoldDB" id="A0A158QJC3"/>
<organism evidence="4">
    <name type="scientific">Rodentolepis nana</name>
    <name type="common">Dwarf tapeworm</name>
    <name type="synonym">Hymenolepis nana</name>
    <dbReference type="NCBI Taxonomy" id="102285"/>
    <lineage>
        <taxon>Eukaryota</taxon>
        <taxon>Metazoa</taxon>
        <taxon>Spiralia</taxon>
        <taxon>Lophotrochozoa</taxon>
        <taxon>Platyhelminthes</taxon>
        <taxon>Cestoda</taxon>
        <taxon>Eucestoda</taxon>
        <taxon>Cyclophyllidea</taxon>
        <taxon>Hymenolepididae</taxon>
        <taxon>Rodentolepis</taxon>
    </lineage>
</organism>
<evidence type="ECO:0000313" key="3">
    <source>
        <dbReference type="Proteomes" id="UP000278807"/>
    </source>
</evidence>
<keyword evidence="3" id="KW-1185">Reference proteome</keyword>
<dbReference type="PANTHER" id="PTHR33327:SF3">
    <property type="entry name" value="RNA-DIRECTED DNA POLYMERASE"/>
    <property type="match status" value="1"/>
</dbReference>